<sequence>MSGDTGSPPDAGAPAPTSLSRYRSRRQPQTQKQQQQQSETPSEDMPTIPSRYRHRSASLSKQATSSPTHTETPPPVPPLRLGPLSNNLPISRSADPLLPRSIPKNDVFVAGERIDEEYNSYHNHDHDPVPRPRTRDSGKSFHGNDPQKMPGATRWVDAPTSFGGGGSQPDLATSPRSKVKSPLFSLFSRNRRGTTEGPASLPASPAVLTDAPTLLGREKPMAPKYIGAGGTGIVPQVDAPVSASNAGDRRVVVRCLNSSITLPVNAETTPLEILQSAANLITHKIKPETSLVLESYLQYGLDRRLRRYERIRDVMNSWDRDTLNALVVIPSDMPENDQDLNLASVPRAPESPYSFSIPLYHCPRVGKWQKRVVTLLETGQMYASKKAGAALGGKDTVSLCHLSDFDIYSPTEHQMKKVLKPPKKFCYAVKSQQRSSVFPTGENFVHFFCTDDSAVAKQLHDQVQGWRSWYLVNRKMDLEKAKAGKEAAGQGGAGGSGPRRQSSTKGSGRGARVSIDDAPYAIGTFKPLMDMDVFTKSYDDLPPENAPRQRAASQRHQQQPREAQEAQRKRLSKGSLHQRRHSTSNQSVPGPTPGGGNGGSFDEHGLLGSKYEQRKEEQRLREVALRSQPAADPFTEGPSLLNSVAAPAPHASGSNPALERHTSSSRYRDVAGRQRSTRRPASPTSSVRTAGTTKRPDNLPPPLVDVDAMAASSEPQGWRDEISRNRGGHGVRAPAGVPLVDLATGRSAAHATHKFNPASGTFSSRNRAPSLGAGVRAGTSHGPGPDDGEQVWAREGTLVGQVARSQSTASRAQLGRSMSTASRRSRGGARYTEEAAPPLPAGGTLLAQYEAQQRGRSGTMR</sequence>
<feature type="compositionally biased region" description="Basic residues" evidence="1">
    <location>
        <begin position="569"/>
        <end position="582"/>
    </location>
</feature>
<feature type="region of interest" description="Disordered" evidence="1">
    <location>
        <begin position="536"/>
        <end position="733"/>
    </location>
</feature>
<feature type="region of interest" description="Disordered" evidence="1">
    <location>
        <begin position="119"/>
        <end position="177"/>
    </location>
</feature>
<reference evidence="2" key="1">
    <citation type="submission" date="2018-03" db="EMBL/GenBank/DDBJ databases">
        <authorList>
            <person name="Guldener U."/>
        </authorList>
    </citation>
    <scope>NUCLEOTIDE SEQUENCE</scope>
</reference>
<dbReference type="PANTHER" id="PTHR38700">
    <property type="entry name" value="YALI0E22418P"/>
    <property type="match status" value="1"/>
</dbReference>
<feature type="compositionally biased region" description="Low complexity" evidence="1">
    <location>
        <begin position="27"/>
        <end position="40"/>
    </location>
</feature>
<evidence type="ECO:0000313" key="2">
    <source>
        <dbReference type="EMBL" id="SPO06021.1"/>
    </source>
</evidence>
<evidence type="ECO:0000256" key="1">
    <source>
        <dbReference type="SAM" id="MobiDB-lite"/>
    </source>
</evidence>
<comment type="caution">
    <text evidence="2">The sequence shown here is derived from an EMBL/GenBank/DDBJ whole genome shotgun (WGS) entry which is preliminary data.</text>
</comment>
<feature type="region of interest" description="Disordered" evidence="1">
    <location>
        <begin position="1"/>
        <end position="102"/>
    </location>
</feature>
<organism evidence="2 3">
    <name type="scientific">Cephalotrichum gorgonifer</name>
    <dbReference type="NCBI Taxonomy" id="2041049"/>
    <lineage>
        <taxon>Eukaryota</taxon>
        <taxon>Fungi</taxon>
        <taxon>Dikarya</taxon>
        <taxon>Ascomycota</taxon>
        <taxon>Pezizomycotina</taxon>
        <taxon>Sordariomycetes</taxon>
        <taxon>Hypocreomycetidae</taxon>
        <taxon>Microascales</taxon>
        <taxon>Microascaceae</taxon>
        <taxon>Cephalotrichum</taxon>
    </lineage>
</organism>
<dbReference type="InterPro" id="IPR011993">
    <property type="entry name" value="PH-like_dom_sf"/>
</dbReference>
<gene>
    <name evidence="2" type="ORF">DNG_08710</name>
</gene>
<feature type="compositionally biased region" description="Basic and acidic residues" evidence="1">
    <location>
        <begin position="122"/>
        <end position="139"/>
    </location>
</feature>
<accession>A0AAE8N430</accession>
<evidence type="ECO:0000313" key="3">
    <source>
        <dbReference type="Proteomes" id="UP001187682"/>
    </source>
</evidence>
<protein>
    <submittedName>
        <fullName evidence="2">Uncharacterized protein</fullName>
    </submittedName>
</protein>
<name>A0AAE8N430_9PEZI</name>
<feature type="region of interest" description="Disordered" evidence="1">
    <location>
        <begin position="752"/>
        <end position="861"/>
    </location>
</feature>
<dbReference type="EMBL" id="ONZQ02000014">
    <property type="protein sequence ID" value="SPO06021.1"/>
    <property type="molecule type" value="Genomic_DNA"/>
</dbReference>
<feature type="compositionally biased region" description="Polar residues" evidence="1">
    <location>
        <begin position="758"/>
        <end position="767"/>
    </location>
</feature>
<feature type="compositionally biased region" description="Basic and acidic residues" evidence="1">
    <location>
        <begin position="658"/>
        <end position="672"/>
    </location>
</feature>
<dbReference type="Proteomes" id="UP001187682">
    <property type="component" value="Unassembled WGS sequence"/>
</dbReference>
<feature type="compositionally biased region" description="Low complexity" evidence="1">
    <location>
        <begin position="546"/>
        <end position="561"/>
    </location>
</feature>
<feature type="compositionally biased region" description="Low complexity" evidence="1">
    <location>
        <begin position="679"/>
        <end position="689"/>
    </location>
</feature>
<proteinExistence type="predicted"/>
<dbReference type="Gene3D" id="2.30.29.30">
    <property type="entry name" value="Pleckstrin-homology domain (PH domain)/Phosphotyrosine-binding domain (PTB)"/>
    <property type="match status" value="1"/>
</dbReference>
<feature type="compositionally biased region" description="Polar residues" evidence="1">
    <location>
        <begin position="850"/>
        <end position="861"/>
    </location>
</feature>
<feature type="region of interest" description="Disordered" evidence="1">
    <location>
        <begin position="482"/>
        <end position="513"/>
    </location>
</feature>
<feature type="compositionally biased region" description="Basic and acidic residues" evidence="1">
    <location>
        <begin position="601"/>
        <end position="624"/>
    </location>
</feature>
<dbReference type="PANTHER" id="PTHR38700:SF1">
    <property type="entry name" value="PH DOMAIN-CONTAINING PROTEIN"/>
    <property type="match status" value="1"/>
</dbReference>
<dbReference type="AlphaFoldDB" id="A0AAE8N430"/>
<keyword evidence="3" id="KW-1185">Reference proteome</keyword>